<feature type="region of interest" description="Disordered" evidence="1">
    <location>
        <begin position="1"/>
        <end position="41"/>
    </location>
</feature>
<keyword evidence="3" id="KW-1185">Reference proteome</keyword>
<organism evidence="2 3">
    <name type="scientific">Passalora fulva</name>
    <name type="common">Tomato leaf mold</name>
    <name type="synonym">Cladosporium fulvum</name>
    <dbReference type="NCBI Taxonomy" id="5499"/>
    <lineage>
        <taxon>Eukaryota</taxon>
        <taxon>Fungi</taxon>
        <taxon>Dikarya</taxon>
        <taxon>Ascomycota</taxon>
        <taxon>Pezizomycotina</taxon>
        <taxon>Dothideomycetes</taxon>
        <taxon>Dothideomycetidae</taxon>
        <taxon>Mycosphaerellales</taxon>
        <taxon>Mycosphaerellaceae</taxon>
        <taxon>Fulvia</taxon>
    </lineage>
</organism>
<name>A0A9Q8PCW6_PASFU</name>
<dbReference type="RefSeq" id="XP_047764509.1">
    <property type="nucleotide sequence ID" value="XM_047909104.1"/>
</dbReference>
<evidence type="ECO:0000313" key="3">
    <source>
        <dbReference type="Proteomes" id="UP000756132"/>
    </source>
</evidence>
<evidence type="ECO:0000256" key="1">
    <source>
        <dbReference type="SAM" id="MobiDB-lite"/>
    </source>
</evidence>
<gene>
    <name evidence="2" type="ORF">CLAFUR5_09956</name>
</gene>
<dbReference type="AlphaFoldDB" id="A0A9Q8PCW6"/>
<dbReference type="Proteomes" id="UP000756132">
    <property type="component" value="Chromosome 7"/>
</dbReference>
<evidence type="ECO:0000313" key="2">
    <source>
        <dbReference type="EMBL" id="UJO20143.1"/>
    </source>
</evidence>
<protein>
    <submittedName>
        <fullName evidence="2">Uncharacterized protein</fullName>
    </submittedName>
</protein>
<dbReference type="GeneID" id="71989834"/>
<dbReference type="KEGG" id="ffu:CLAFUR5_09956"/>
<accession>A0A9Q8PCW6</accession>
<dbReference type="EMBL" id="CP090169">
    <property type="protein sequence ID" value="UJO20143.1"/>
    <property type="molecule type" value="Genomic_DNA"/>
</dbReference>
<proteinExistence type="predicted"/>
<reference evidence="2" key="2">
    <citation type="journal article" date="2022" name="Microb. Genom.">
        <title>A chromosome-scale genome assembly of the tomato pathogen Cladosporium fulvum reveals a compartmentalized genome architecture and the presence of a dispensable chromosome.</title>
        <authorList>
            <person name="Zaccaron A.Z."/>
            <person name="Chen L.H."/>
            <person name="Samaras A."/>
            <person name="Stergiopoulos I."/>
        </authorList>
    </citation>
    <scope>NUCLEOTIDE SEQUENCE</scope>
    <source>
        <strain evidence="2">Race5_Kim</strain>
    </source>
</reference>
<reference evidence="2" key="1">
    <citation type="submission" date="2021-12" db="EMBL/GenBank/DDBJ databases">
        <authorList>
            <person name="Zaccaron A."/>
            <person name="Stergiopoulos I."/>
        </authorList>
    </citation>
    <scope>NUCLEOTIDE SEQUENCE</scope>
    <source>
        <strain evidence="2">Race5_Kim</strain>
    </source>
</reference>
<sequence>MSTFPLQVKLTGRSSKPPTRGGHSPTTRPSYDYRRAGSPQSSLLERLRDIDSESLDQSPTNPSVIRSILECTYEIVRWTFITLDNSVIDVPESAVKKGVIALERHLARLPVDSLTRKENQQVHAILTFVQAVEDYDSINREVLPRVHTEDIDRRNCEVTLEVHKAFVNAELEIYGQLSQNARPRLMRNALSCIVAGSLYKIKKPYKSRVAVADALAAISGAELAEYRSLKKRLLNQLRSTKSRSKRKKVGLRFIAKKVPMLEGGDLEPEEEMATGIM</sequence>